<dbReference type="AlphaFoldDB" id="D0LYE8"/>
<protein>
    <submittedName>
        <fullName evidence="2">Uncharacterized protein</fullName>
    </submittedName>
</protein>
<feature type="signal peptide" evidence="1">
    <location>
        <begin position="1"/>
        <end position="40"/>
    </location>
</feature>
<dbReference type="EMBL" id="CP001804">
    <property type="protein sequence ID" value="ACY16298.1"/>
    <property type="molecule type" value="Genomic_DNA"/>
</dbReference>
<evidence type="ECO:0000313" key="3">
    <source>
        <dbReference type="Proteomes" id="UP000001880"/>
    </source>
</evidence>
<name>D0LYE8_HALO1</name>
<accession>D0LYE8</accession>
<evidence type="ECO:0000313" key="2">
    <source>
        <dbReference type="EMBL" id="ACY16298.1"/>
    </source>
</evidence>
<proteinExistence type="predicted"/>
<sequence>MTRTHHHPSRAGRRVRLAVLAPALLASALLSLALARPAAASCGLDVCPLDPPASSDSAGAGPAADSAAVHVPTWVRLSSFTATDGTQGAYLETLLRGEYRGFAGWVLGASLPIVHLMIDEGDSHTGLGNGVLFGEWNRSPRRGLGFAVGAQLELPIGDSGAGIAADHVEALPYLRLSVHSGALAVSVTGGARFGVGADDDEDGDGDEPPNLGGVSVLHDAGSGPLYVNPHESQELLYQLLAEYALLGQRVRPGLLVRGQQVLGGDVDTRSFLTGGAQVGARLSESIDLAMQVELPLLEPARIDWRTALGLTVRL</sequence>
<gene>
    <name evidence="2" type="ordered locus">Hoch_3798</name>
</gene>
<dbReference type="Proteomes" id="UP000001880">
    <property type="component" value="Chromosome"/>
</dbReference>
<dbReference type="KEGG" id="hoh:Hoch_3798"/>
<keyword evidence="3" id="KW-1185">Reference proteome</keyword>
<reference evidence="2 3" key="1">
    <citation type="journal article" date="2010" name="Stand. Genomic Sci.">
        <title>Complete genome sequence of Haliangium ochraceum type strain (SMP-2).</title>
        <authorList>
            <consortium name="US DOE Joint Genome Institute (JGI-PGF)"/>
            <person name="Ivanova N."/>
            <person name="Daum C."/>
            <person name="Lang E."/>
            <person name="Abt B."/>
            <person name="Kopitz M."/>
            <person name="Saunders E."/>
            <person name="Lapidus A."/>
            <person name="Lucas S."/>
            <person name="Glavina Del Rio T."/>
            <person name="Nolan M."/>
            <person name="Tice H."/>
            <person name="Copeland A."/>
            <person name="Cheng J.F."/>
            <person name="Chen F."/>
            <person name="Bruce D."/>
            <person name="Goodwin L."/>
            <person name="Pitluck S."/>
            <person name="Mavromatis K."/>
            <person name="Pati A."/>
            <person name="Mikhailova N."/>
            <person name="Chen A."/>
            <person name="Palaniappan K."/>
            <person name="Land M."/>
            <person name="Hauser L."/>
            <person name="Chang Y.J."/>
            <person name="Jeffries C.D."/>
            <person name="Detter J.C."/>
            <person name="Brettin T."/>
            <person name="Rohde M."/>
            <person name="Goker M."/>
            <person name="Bristow J."/>
            <person name="Markowitz V."/>
            <person name="Eisen J.A."/>
            <person name="Hugenholtz P."/>
            <person name="Kyrpides N.C."/>
            <person name="Klenk H.P."/>
        </authorList>
    </citation>
    <scope>NUCLEOTIDE SEQUENCE [LARGE SCALE GENOMIC DNA]</scope>
    <source>
        <strain evidence="3">DSM 14365 / CIP 107738 / JCM 11303 / AJ 13395 / SMP-2</strain>
    </source>
</reference>
<evidence type="ECO:0000256" key="1">
    <source>
        <dbReference type="SAM" id="SignalP"/>
    </source>
</evidence>
<keyword evidence="1" id="KW-0732">Signal</keyword>
<dbReference type="HOGENOM" id="CLU_1004511_0_0_7"/>
<feature type="chain" id="PRO_5003010609" evidence="1">
    <location>
        <begin position="41"/>
        <end position="314"/>
    </location>
</feature>
<dbReference type="STRING" id="502025.Hoch_3798"/>
<organism evidence="2 3">
    <name type="scientific">Haliangium ochraceum (strain DSM 14365 / JCM 11303 / SMP-2)</name>
    <dbReference type="NCBI Taxonomy" id="502025"/>
    <lineage>
        <taxon>Bacteria</taxon>
        <taxon>Pseudomonadati</taxon>
        <taxon>Myxococcota</taxon>
        <taxon>Polyangia</taxon>
        <taxon>Haliangiales</taxon>
        <taxon>Kofleriaceae</taxon>
        <taxon>Haliangium</taxon>
    </lineage>
</organism>
<dbReference type="RefSeq" id="WP_012828897.1">
    <property type="nucleotide sequence ID" value="NC_013440.1"/>
</dbReference>